<evidence type="ECO:0000313" key="1">
    <source>
        <dbReference type="EMBL" id="WES09324.1"/>
    </source>
</evidence>
<proteinExistence type="predicted"/>
<sequence>MKVKHGLSQYRLNYAKGHATYIAEMVVKVELLFHLSQEGHIDEEKAENGIQNLRNEIKQTTEYFLGYIEQREDKRKEN</sequence>
<gene>
    <name evidence="1" type="ORF">P3K65_12930</name>
</gene>
<dbReference type="Proteomes" id="UP001221092">
    <property type="component" value="Chromosome"/>
</dbReference>
<protein>
    <recommendedName>
        <fullName evidence="3">Four helix bundle protein</fullName>
    </recommendedName>
</protein>
<name>A0AAX3QH68_9BACI</name>
<dbReference type="RefSeq" id="WP_000865090.1">
    <property type="nucleotide sequence ID" value="NZ_CP119629.1"/>
</dbReference>
<evidence type="ECO:0008006" key="3">
    <source>
        <dbReference type="Google" id="ProtNLM"/>
    </source>
</evidence>
<dbReference type="EMBL" id="CP119629">
    <property type="protein sequence ID" value="WES09324.1"/>
    <property type="molecule type" value="Genomic_DNA"/>
</dbReference>
<accession>A0AAX3QH68</accession>
<dbReference type="AlphaFoldDB" id="A0AAX3QH68"/>
<reference evidence="1" key="1">
    <citation type="submission" date="2023-03" db="EMBL/GenBank/DDBJ databases">
        <authorList>
            <person name="Liu Z."/>
        </authorList>
    </citation>
    <scope>NUCLEOTIDE SEQUENCE</scope>
    <source>
        <strain evidence="1">Bc006</strain>
    </source>
</reference>
<organism evidence="1 2">
    <name type="scientific">Bacillus paranthracis</name>
    <dbReference type="NCBI Taxonomy" id="2026186"/>
    <lineage>
        <taxon>Bacteria</taxon>
        <taxon>Bacillati</taxon>
        <taxon>Bacillota</taxon>
        <taxon>Bacilli</taxon>
        <taxon>Bacillales</taxon>
        <taxon>Bacillaceae</taxon>
        <taxon>Bacillus</taxon>
        <taxon>Bacillus cereus group</taxon>
    </lineage>
</organism>
<evidence type="ECO:0000313" key="2">
    <source>
        <dbReference type="Proteomes" id="UP001221092"/>
    </source>
</evidence>